<evidence type="ECO:0008006" key="4">
    <source>
        <dbReference type="Google" id="ProtNLM"/>
    </source>
</evidence>
<keyword evidence="1" id="KW-0812">Transmembrane</keyword>
<comment type="caution">
    <text evidence="2">The sequence shown here is derived from an EMBL/GenBank/DDBJ whole genome shotgun (WGS) entry which is preliminary data.</text>
</comment>
<keyword evidence="1" id="KW-1133">Transmembrane helix</keyword>
<evidence type="ECO:0000256" key="1">
    <source>
        <dbReference type="SAM" id="Phobius"/>
    </source>
</evidence>
<dbReference type="Proteomes" id="UP000789707">
    <property type="component" value="Unassembled WGS sequence"/>
</dbReference>
<keyword evidence="1" id="KW-0472">Membrane</keyword>
<evidence type="ECO:0000313" key="2">
    <source>
        <dbReference type="EMBL" id="CAH0416618.1"/>
    </source>
</evidence>
<feature type="transmembrane region" description="Helical" evidence="1">
    <location>
        <begin position="69"/>
        <end position="87"/>
    </location>
</feature>
<feature type="transmembrane region" description="Helical" evidence="1">
    <location>
        <begin position="5"/>
        <end position="24"/>
    </location>
</feature>
<dbReference type="EMBL" id="CAKKNS010000003">
    <property type="protein sequence ID" value="CAH0416618.1"/>
    <property type="molecule type" value="Genomic_DNA"/>
</dbReference>
<protein>
    <recommendedName>
        <fullName evidence="4">Prepilin type IV endopeptidase peptidase domain-containing protein</fullName>
    </recommendedName>
</protein>
<keyword evidence="3" id="KW-1185">Reference proteome</keyword>
<feature type="transmembrane region" description="Helical" evidence="1">
    <location>
        <begin position="118"/>
        <end position="135"/>
    </location>
</feature>
<feature type="transmembrane region" description="Helical" evidence="1">
    <location>
        <begin position="155"/>
        <end position="172"/>
    </location>
</feature>
<sequence>MQTIYFIIVVTAISYWALWDSIATLPNHSISHTNCPHLISEPPAYWLSIALILGSNSLMLLLKNHFHSYLITLISLSILVLFIQDLLTAYVNVIFAWIILVFVIVLNLPILTLTSINITLCLALILLICIDWAILGSGDFPVILMLQLVLPPPTFSYLLILAATFTSGWLLLSNQRAVPFIPSLAGAYWCLLLLNLI</sequence>
<reference evidence="2 3" key="1">
    <citation type="submission" date="2021-11" db="EMBL/GenBank/DDBJ databases">
        <authorList>
            <person name="Depoorter E."/>
        </authorList>
    </citation>
    <scope>NUCLEOTIDE SEQUENCE [LARGE SCALE GENOMIC DNA]</scope>
    <source>
        <strain evidence="2 3">LMG 24289</strain>
    </source>
</reference>
<organism evidence="2 3">
    <name type="scientific">Periweissella fabaria</name>
    <dbReference type="NCBI Taxonomy" id="546157"/>
    <lineage>
        <taxon>Bacteria</taxon>
        <taxon>Bacillati</taxon>
        <taxon>Bacillota</taxon>
        <taxon>Bacilli</taxon>
        <taxon>Lactobacillales</taxon>
        <taxon>Lactobacillaceae</taxon>
        <taxon>Periweissella</taxon>
    </lineage>
</organism>
<feature type="transmembrane region" description="Helical" evidence="1">
    <location>
        <begin position="177"/>
        <end position="196"/>
    </location>
</feature>
<name>A0ABM8Z5M8_9LACO</name>
<evidence type="ECO:0000313" key="3">
    <source>
        <dbReference type="Proteomes" id="UP000789707"/>
    </source>
</evidence>
<feature type="transmembrane region" description="Helical" evidence="1">
    <location>
        <begin position="44"/>
        <end position="62"/>
    </location>
</feature>
<accession>A0ABM8Z5M8</accession>
<gene>
    <name evidence="2" type="ORF">WFA24289_00922</name>
</gene>
<dbReference type="RefSeq" id="WP_230096658.1">
    <property type="nucleotide sequence ID" value="NZ_CAKKNS010000003.1"/>
</dbReference>
<proteinExistence type="predicted"/>
<feature type="transmembrane region" description="Helical" evidence="1">
    <location>
        <begin position="93"/>
        <end position="111"/>
    </location>
</feature>